<accession>A0A8J3DZD7</accession>
<keyword evidence="1" id="KW-0805">Transcription regulation</keyword>
<dbReference type="SMART" id="SM00344">
    <property type="entry name" value="HTH_ASNC"/>
    <property type="match status" value="1"/>
</dbReference>
<dbReference type="InterPro" id="IPR019887">
    <property type="entry name" value="Tscrpt_reg_AsnC/Lrp_C"/>
</dbReference>
<dbReference type="Gene3D" id="3.30.70.920">
    <property type="match status" value="1"/>
</dbReference>
<reference evidence="6" key="2">
    <citation type="submission" date="2020-09" db="EMBL/GenBank/DDBJ databases">
        <authorList>
            <person name="Sun Q."/>
            <person name="Sedlacek I."/>
        </authorList>
    </citation>
    <scope>NUCLEOTIDE SEQUENCE</scope>
    <source>
        <strain evidence="6">CCM 7684</strain>
    </source>
</reference>
<dbReference type="GO" id="GO:0005829">
    <property type="term" value="C:cytosol"/>
    <property type="evidence" value="ECO:0007669"/>
    <property type="project" value="TreeGrafter"/>
</dbReference>
<name>A0A8J3DZD7_9RHOB</name>
<evidence type="ECO:0000256" key="2">
    <source>
        <dbReference type="ARBA" id="ARBA00023125"/>
    </source>
</evidence>
<feature type="domain" description="HTH asnC-type" evidence="5">
    <location>
        <begin position="2"/>
        <end position="63"/>
    </location>
</feature>
<keyword evidence="4" id="KW-0804">Transcription</keyword>
<evidence type="ECO:0000256" key="3">
    <source>
        <dbReference type="ARBA" id="ARBA00023159"/>
    </source>
</evidence>
<dbReference type="SUPFAM" id="SSF46785">
    <property type="entry name" value="Winged helix' DNA-binding domain"/>
    <property type="match status" value="1"/>
</dbReference>
<dbReference type="PROSITE" id="PS50956">
    <property type="entry name" value="HTH_ASNC_2"/>
    <property type="match status" value="1"/>
</dbReference>
<dbReference type="EMBL" id="BMCP01000004">
    <property type="protein sequence ID" value="GGE51326.1"/>
    <property type="molecule type" value="Genomic_DNA"/>
</dbReference>
<keyword evidence="3" id="KW-0010">Activator</keyword>
<proteinExistence type="predicted"/>
<evidence type="ECO:0000256" key="4">
    <source>
        <dbReference type="ARBA" id="ARBA00023163"/>
    </source>
</evidence>
<dbReference type="InterPro" id="IPR036388">
    <property type="entry name" value="WH-like_DNA-bd_sf"/>
</dbReference>
<organism evidence="6 7">
    <name type="scientific">Agaricicola taiwanensis</name>
    <dbReference type="NCBI Taxonomy" id="591372"/>
    <lineage>
        <taxon>Bacteria</taxon>
        <taxon>Pseudomonadati</taxon>
        <taxon>Pseudomonadota</taxon>
        <taxon>Alphaproteobacteria</taxon>
        <taxon>Rhodobacterales</taxon>
        <taxon>Paracoccaceae</taxon>
        <taxon>Agaricicola</taxon>
    </lineage>
</organism>
<dbReference type="Proteomes" id="UP000602745">
    <property type="component" value="Unassembled WGS sequence"/>
</dbReference>
<dbReference type="RefSeq" id="WP_188410665.1">
    <property type="nucleotide sequence ID" value="NZ_BMCP01000004.1"/>
</dbReference>
<dbReference type="InterPro" id="IPR036390">
    <property type="entry name" value="WH_DNA-bd_sf"/>
</dbReference>
<dbReference type="Pfam" id="PF01037">
    <property type="entry name" value="AsnC_trans_reg"/>
    <property type="match status" value="1"/>
</dbReference>
<dbReference type="Pfam" id="PF13412">
    <property type="entry name" value="HTH_24"/>
    <property type="match status" value="1"/>
</dbReference>
<dbReference type="GO" id="GO:0043200">
    <property type="term" value="P:response to amino acid"/>
    <property type="evidence" value="ECO:0007669"/>
    <property type="project" value="TreeGrafter"/>
</dbReference>
<dbReference type="Gene3D" id="1.10.10.10">
    <property type="entry name" value="Winged helix-like DNA-binding domain superfamily/Winged helix DNA-binding domain"/>
    <property type="match status" value="1"/>
</dbReference>
<keyword evidence="2" id="KW-0238">DNA-binding</keyword>
<protein>
    <submittedName>
        <fullName evidence="6">AsnC family transcriptional regulator</fullName>
    </submittedName>
</protein>
<dbReference type="PANTHER" id="PTHR30154">
    <property type="entry name" value="LEUCINE-RESPONSIVE REGULATORY PROTEIN"/>
    <property type="match status" value="1"/>
</dbReference>
<dbReference type="InterPro" id="IPR000485">
    <property type="entry name" value="AsnC-type_HTH_dom"/>
</dbReference>
<reference evidence="6" key="1">
    <citation type="journal article" date="2014" name="Int. J. Syst. Evol. Microbiol.">
        <title>Complete genome sequence of Corynebacterium casei LMG S-19264T (=DSM 44701T), isolated from a smear-ripened cheese.</title>
        <authorList>
            <consortium name="US DOE Joint Genome Institute (JGI-PGF)"/>
            <person name="Walter F."/>
            <person name="Albersmeier A."/>
            <person name="Kalinowski J."/>
            <person name="Ruckert C."/>
        </authorList>
    </citation>
    <scope>NUCLEOTIDE SEQUENCE</scope>
    <source>
        <strain evidence="6">CCM 7684</strain>
    </source>
</reference>
<dbReference type="InterPro" id="IPR011008">
    <property type="entry name" value="Dimeric_a/b-barrel"/>
</dbReference>
<keyword evidence="7" id="KW-1185">Reference proteome</keyword>
<evidence type="ECO:0000313" key="7">
    <source>
        <dbReference type="Proteomes" id="UP000602745"/>
    </source>
</evidence>
<comment type="caution">
    <text evidence="6">The sequence shown here is derived from an EMBL/GenBank/DDBJ whole genome shotgun (WGS) entry which is preliminary data.</text>
</comment>
<dbReference type="GO" id="GO:0043565">
    <property type="term" value="F:sequence-specific DNA binding"/>
    <property type="evidence" value="ECO:0007669"/>
    <property type="project" value="InterPro"/>
</dbReference>
<dbReference type="SUPFAM" id="SSF54909">
    <property type="entry name" value="Dimeric alpha+beta barrel"/>
    <property type="match status" value="1"/>
</dbReference>
<dbReference type="AlphaFoldDB" id="A0A8J3DZD7"/>
<dbReference type="PRINTS" id="PR00033">
    <property type="entry name" value="HTHASNC"/>
</dbReference>
<evidence type="ECO:0000256" key="1">
    <source>
        <dbReference type="ARBA" id="ARBA00023015"/>
    </source>
</evidence>
<evidence type="ECO:0000259" key="5">
    <source>
        <dbReference type="PROSITE" id="PS50956"/>
    </source>
</evidence>
<gene>
    <name evidence="6" type="ORF">GCM10007276_30520</name>
</gene>
<evidence type="ECO:0000313" key="6">
    <source>
        <dbReference type="EMBL" id="GGE51326.1"/>
    </source>
</evidence>
<dbReference type="InterPro" id="IPR019888">
    <property type="entry name" value="Tscrpt_reg_AsnC-like"/>
</dbReference>
<dbReference type="PANTHER" id="PTHR30154:SF0">
    <property type="entry name" value="LEUCINE-RESPONSIVE REGULATORY PROTEIN"/>
    <property type="match status" value="1"/>
</dbReference>
<sequence>MLDKIDLRLLQLLQDDGRMTTTELADRVGLGPTATSERVRRLTREGYITGFHARLDPTKVGLGLLVFIEVKLDRTTPEVFEDFAAAVRRAPEVLECHMVSGGFDYLIKSRIEDMSAYRRFLGEILVALPGVKETHTYPVMEEVKNIAGLPL</sequence>